<comment type="function">
    <text evidence="7">Na(+)/H(+) antiporter that extrudes sodium in exchange for external protons.</text>
</comment>
<dbReference type="RefSeq" id="WP_354693940.1">
    <property type="nucleotide sequence ID" value="NZ_JAZHOG010000002.1"/>
</dbReference>
<keyword evidence="3 7" id="KW-0812">Transmembrane</keyword>
<gene>
    <name evidence="7 8" type="primary">nhaA</name>
    <name evidence="8" type="ORF">V3330_03160</name>
</gene>
<feature type="transmembrane region" description="Helical" evidence="7">
    <location>
        <begin position="103"/>
        <end position="123"/>
    </location>
</feature>
<accession>A0AAW9RFS2</accession>
<comment type="catalytic activity">
    <reaction evidence="7">
        <text>Na(+)(in) + 2 H(+)(out) = Na(+)(out) + 2 H(+)(in)</text>
        <dbReference type="Rhea" id="RHEA:29251"/>
        <dbReference type="ChEBI" id="CHEBI:15378"/>
        <dbReference type="ChEBI" id="CHEBI:29101"/>
    </reaction>
</comment>
<dbReference type="InterPro" id="IPR023171">
    <property type="entry name" value="Na/H_antiporter_dom_sf"/>
</dbReference>
<dbReference type="AlphaFoldDB" id="A0AAW9RFS2"/>
<dbReference type="PANTHER" id="PTHR30341:SF0">
    <property type="entry name" value="NA(+)_H(+) ANTIPORTER NHAA"/>
    <property type="match status" value="1"/>
</dbReference>
<dbReference type="NCBIfam" id="NF007112">
    <property type="entry name" value="PRK09561.1"/>
    <property type="match status" value="1"/>
</dbReference>
<keyword evidence="5 7" id="KW-0472">Membrane</keyword>
<dbReference type="Proteomes" id="UP001359886">
    <property type="component" value="Unassembled WGS sequence"/>
</dbReference>
<keyword evidence="9" id="KW-1185">Reference proteome</keyword>
<feature type="transmembrane region" description="Helical" evidence="7">
    <location>
        <begin position="190"/>
        <end position="206"/>
    </location>
</feature>
<keyword evidence="7" id="KW-0406">Ion transport</keyword>
<evidence type="ECO:0000313" key="9">
    <source>
        <dbReference type="Proteomes" id="UP001359886"/>
    </source>
</evidence>
<feature type="transmembrane region" description="Helical" evidence="7">
    <location>
        <begin position="266"/>
        <end position="288"/>
    </location>
</feature>
<dbReference type="PANTHER" id="PTHR30341">
    <property type="entry name" value="SODIUM ION/PROTON ANTIPORTER NHAA-RELATED"/>
    <property type="match status" value="1"/>
</dbReference>
<evidence type="ECO:0000313" key="8">
    <source>
        <dbReference type="EMBL" id="MEJ8566616.1"/>
    </source>
</evidence>
<dbReference type="Gene3D" id="1.20.1530.10">
    <property type="entry name" value="Na+/H+ antiporter like domain"/>
    <property type="match status" value="1"/>
</dbReference>
<organism evidence="8 9">
    <name type="scientific">Elongatibacter sediminis</name>
    <dbReference type="NCBI Taxonomy" id="3119006"/>
    <lineage>
        <taxon>Bacteria</taxon>
        <taxon>Pseudomonadati</taxon>
        <taxon>Pseudomonadota</taxon>
        <taxon>Gammaproteobacteria</taxon>
        <taxon>Chromatiales</taxon>
        <taxon>Wenzhouxiangellaceae</taxon>
        <taxon>Elongatibacter</taxon>
    </lineage>
</organism>
<dbReference type="InterPro" id="IPR004670">
    <property type="entry name" value="NhaA"/>
</dbReference>
<evidence type="ECO:0000256" key="5">
    <source>
        <dbReference type="ARBA" id="ARBA00023136"/>
    </source>
</evidence>
<keyword evidence="6 7" id="KW-0739">Sodium transport</keyword>
<dbReference type="HAMAP" id="MF_01844">
    <property type="entry name" value="NhaA"/>
    <property type="match status" value="1"/>
</dbReference>
<dbReference type="GO" id="GO:0015385">
    <property type="term" value="F:sodium:proton antiporter activity"/>
    <property type="evidence" value="ECO:0007669"/>
    <property type="project" value="UniProtKB-UniRule"/>
</dbReference>
<comment type="similarity">
    <text evidence="7">Belongs to the NhaA Na(+)/H(+) (TC 2.A.33) antiporter family.</text>
</comment>
<comment type="subcellular location">
    <subcellularLocation>
        <location evidence="1">Cell inner membrane</location>
        <topology evidence="1">Multi-pass membrane protein</topology>
    </subcellularLocation>
    <subcellularLocation>
        <location evidence="7">Cell membrane</location>
        <topology evidence="7">Multi-pass membrane protein</topology>
    </subcellularLocation>
</comment>
<evidence type="ECO:0000256" key="1">
    <source>
        <dbReference type="ARBA" id="ARBA00004429"/>
    </source>
</evidence>
<feature type="transmembrane region" description="Helical" evidence="7">
    <location>
        <begin position="135"/>
        <end position="152"/>
    </location>
</feature>
<dbReference type="NCBIfam" id="TIGR00773">
    <property type="entry name" value="NhaA"/>
    <property type="match status" value="1"/>
</dbReference>
<evidence type="ECO:0000256" key="2">
    <source>
        <dbReference type="ARBA" id="ARBA00022475"/>
    </source>
</evidence>
<dbReference type="GO" id="GO:0006885">
    <property type="term" value="P:regulation of pH"/>
    <property type="evidence" value="ECO:0007669"/>
    <property type="project" value="UniProtKB-UniRule"/>
</dbReference>
<feature type="transmembrane region" description="Helical" evidence="7">
    <location>
        <begin position="68"/>
        <end position="88"/>
    </location>
</feature>
<protein>
    <recommendedName>
        <fullName evidence="7">Na(+)/H(+) antiporter NhaA</fullName>
    </recommendedName>
    <alternativeName>
        <fullName evidence="7">Sodium/proton antiporter NhaA</fullName>
    </alternativeName>
</protein>
<keyword evidence="7" id="KW-0813">Transport</keyword>
<keyword evidence="7" id="KW-0915">Sodium</keyword>
<keyword evidence="2 7" id="KW-1003">Cell membrane</keyword>
<dbReference type="Pfam" id="PF06965">
    <property type="entry name" value="Na_H_antiport_1"/>
    <property type="match status" value="1"/>
</dbReference>
<feature type="transmembrane region" description="Helical" evidence="7">
    <location>
        <begin position="21"/>
        <end position="40"/>
    </location>
</feature>
<reference evidence="8 9" key="1">
    <citation type="submission" date="2024-02" db="EMBL/GenBank/DDBJ databases">
        <title>A novel Wenzhouxiangellaceae bacterium, isolated from coastal sediments.</title>
        <authorList>
            <person name="Du Z.-J."/>
            <person name="Ye Y.-Q."/>
            <person name="Zhang X.-Y."/>
        </authorList>
    </citation>
    <scope>NUCLEOTIDE SEQUENCE [LARGE SCALE GENOMIC DNA]</scope>
    <source>
        <strain evidence="8 9">CH-27</strain>
    </source>
</reference>
<sequence length="411" mass="42902">MIRQASAQAAQALREFLKLESAGGLLLVGATVLALLLANIPPTYELYQWVLDLHLTVTLGGLGVDKPLLLWINDALMVLFFMLVGLELKREVVEGQLSRPEQVVLPALAAIGGLVVPALFYLAITSDAGSARNGWAIPTATDIAFALAVLGLMGSRVPVSLKVFLTTIAIVDDIAAIVIIALFYTSDLSTTALGLAGIGVVALFLLNRSGVMRLAPYLLVGAFIWFCVLKSGVHATLAGVVVAAFIPLRADDSRSPARHLEHALHPWVAFAVLPVFALANAGVSLLGLEAEDLTGPVPVGIVLGLFAGKQIGVLGMVGLACLLRIARLPDGVSWGQVFGVSALCGVGFTMSLFIGTLAFEHGDFDLLSGVKVGVICGSVLSAIWGIAILHFTLPAAAESAEGNTEAESVDR</sequence>
<dbReference type="GO" id="GO:0005886">
    <property type="term" value="C:plasma membrane"/>
    <property type="evidence" value="ECO:0007669"/>
    <property type="project" value="UniProtKB-SubCell"/>
</dbReference>
<proteinExistence type="inferred from homology"/>
<dbReference type="NCBIfam" id="NF007111">
    <property type="entry name" value="PRK09560.1"/>
    <property type="match status" value="1"/>
</dbReference>
<feature type="transmembrane region" description="Helical" evidence="7">
    <location>
        <begin position="300"/>
        <end position="325"/>
    </location>
</feature>
<feature type="transmembrane region" description="Helical" evidence="7">
    <location>
        <begin position="372"/>
        <end position="393"/>
    </location>
</feature>
<dbReference type="EMBL" id="JAZHOG010000002">
    <property type="protein sequence ID" value="MEJ8566616.1"/>
    <property type="molecule type" value="Genomic_DNA"/>
</dbReference>
<name>A0AAW9RFS2_9GAMM</name>
<evidence type="ECO:0000256" key="3">
    <source>
        <dbReference type="ARBA" id="ARBA00022692"/>
    </source>
</evidence>
<comment type="caution">
    <text evidence="8">The sequence shown here is derived from an EMBL/GenBank/DDBJ whole genome shotgun (WGS) entry which is preliminary data.</text>
</comment>
<feature type="transmembrane region" description="Helical" evidence="7">
    <location>
        <begin position="164"/>
        <end position="184"/>
    </location>
</feature>
<keyword evidence="7" id="KW-0050">Antiport</keyword>
<feature type="transmembrane region" description="Helical" evidence="7">
    <location>
        <begin position="218"/>
        <end position="246"/>
    </location>
</feature>
<evidence type="ECO:0000256" key="7">
    <source>
        <dbReference type="HAMAP-Rule" id="MF_01844"/>
    </source>
</evidence>
<keyword evidence="4 7" id="KW-1133">Transmembrane helix</keyword>
<evidence type="ECO:0000256" key="6">
    <source>
        <dbReference type="ARBA" id="ARBA00023201"/>
    </source>
</evidence>
<evidence type="ECO:0000256" key="4">
    <source>
        <dbReference type="ARBA" id="ARBA00022989"/>
    </source>
</evidence>
<feature type="transmembrane region" description="Helical" evidence="7">
    <location>
        <begin position="337"/>
        <end position="360"/>
    </location>
</feature>